<dbReference type="PANTHER" id="PTHR43745:SF2">
    <property type="entry name" value="NITROREDUCTASE MJ1384-RELATED"/>
    <property type="match status" value="1"/>
</dbReference>
<reference evidence="2" key="1">
    <citation type="journal article" date="2013" name="Genome Biol.">
        <title>Comparative genomics of the core and accessory genomes of 48 Sinorhizobium strains comprising five genospecies.</title>
        <authorList>
            <person name="Sugawara M."/>
            <person name="Epstein B."/>
            <person name="Badgley B.D."/>
            <person name="Unno T."/>
            <person name="Xu L."/>
            <person name="Reese J."/>
            <person name="Gyaneshwar P."/>
            <person name="Denny R."/>
            <person name="Mudge J."/>
            <person name="Bharti A.K."/>
            <person name="Farmer A.D."/>
            <person name="May G.D."/>
            <person name="Woodward J.E."/>
            <person name="Medigue C."/>
            <person name="Vallenet D."/>
            <person name="Lajus A."/>
            <person name="Rouy Z."/>
            <person name="Martinez-Vaz B."/>
            <person name="Tiffin P."/>
            <person name="Young N.D."/>
            <person name="Sadowsky M.J."/>
        </authorList>
    </citation>
    <scope>NUCLEOTIDE SEQUENCE</scope>
    <source>
        <strain evidence="2">M1</strain>
    </source>
</reference>
<dbReference type="RefSeq" id="WP_337738911.1">
    <property type="nucleotide sequence ID" value="NZ_WISB01000230.1"/>
</dbReference>
<feature type="domain" description="Nitroreductase" evidence="1">
    <location>
        <begin position="35"/>
        <end position="217"/>
    </location>
</feature>
<name>A0A6G1WVK6_9HYPH</name>
<dbReference type="SUPFAM" id="SSF55469">
    <property type="entry name" value="FMN-dependent nitroreductase-like"/>
    <property type="match status" value="1"/>
</dbReference>
<sequence>MLNLPPVSLFTTNADAPGAVSLPPPRDNGCFGLMKRRRSYRGFDGSAAGAVTEEQLRYCRFSRIGTVGLARADLVELPLKTTPSEGTRNPYEAYVLACNGQDLPNGLYHYSALENSLAYMPCDTLPSAETVLGGQDWFSGASALILLVENFARTAWKYRHPAGFRGVLIEAGHIAQNMLLAATANGLVATPTCALNDNVIEIMLDIDQSPIYAVAVGTHSATATIADLVDWSAVEHQQ</sequence>
<evidence type="ECO:0000313" key="2">
    <source>
        <dbReference type="EMBL" id="MQW73779.1"/>
    </source>
</evidence>
<gene>
    <name evidence="2" type="ORF">GHJ91_33415</name>
</gene>
<organism evidence="2">
    <name type="scientific">Sinorhizobium medicae</name>
    <dbReference type="NCBI Taxonomy" id="110321"/>
    <lineage>
        <taxon>Bacteria</taxon>
        <taxon>Pseudomonadati</taxon>
        <taxon>Pseudomonadota</taxon>
        <taxon>Alphaproteobacteria</taxon>
        <taxon>Hyphomicrobiales</taxon>
        <taxon>Rhizobiaceae</taxon>
        <taxon>Sinorhizobium/Ensifer group</taxon>
        <taxon>Sinorhizobium</taxon>
    </lineage>
</organism>
<dbReference type="InterPro" id="IPR000415">
    <property type="entry name" value="Nitroreductase-like"/>
</dbReference>
<dbReference type="AlphaFoldDB" id="A0A6G1WVK6"/>
<dbReference type="Pfam" id="PF00881">
    <property type="entry name" value="Nitroreductase"/>
    <property type="match status" value="1"/>
</dbReference>
<accession>A0A6G1WVK6</accession>
<comment type="caution">
    <text evidence="2">The sequence shown here is derived from an EMBL/GenBank/DDBJ whole genome shotgun (WGS) entry which is preliminary data.</text>
</comment>
<protein>
    <recommendedName>
        <fullName evidence="1">Nitroreductase domain-containing protein</fullName>
    </recommendedName>
</protein>
<dbReference type="InterPro" id="IPR052544">
    <property type="entry name" value="Bacteriocin_Proc_Enz"/>
</dbReference>
<proteinExistence type="predicted"/>
<dbReference type="PANTHER" id="PTHR43745">
    <property type="entry name" value="NITROREDUCTASE MJ1384-RELATED"/>
    <property type="match status" value="1"/>
</dbReference>
<evidence type="ECO:0000259" key="1">
    <source>
        <dbReference type="Pfam" id="PF00881"/>
    </source>
</evidence>
<dbReference type="InterPro" id="IPR029479">
    <property type="entry name" value="Nitroreductase"/>
</dbReference>
<dbReference type="Gene3D" id="3.40.109.10">
    <property type="entry name" value="NADH Oxidase"/>
    <property type="match status" value="1"/>
</dbReference>
<dbReference type="CDD" id="cd02142">
    <property type="entry name" value="McbC_SagB-like_oxidoreductase"/>
    <property type="match status" value="1"/>
</dbReference>
<dbReference type="GO" id="GO:0016491">
    <property type="term" value="F:oxidoreductase activity"/>
    <property type="evidence" value="ECO:0007669"/>
    <property type="project" value="InterPro"/>
</dbReference>
<dbReference type="EMBL" id="WISB01000230">
    <property type="protein sequence ID" value="MQW73779.1"/>
    <property type="molecule type" value="Genomic_DNA"/>
</dbReference>